<name>A0ABR9J5L0_9MICC</name>
<evidence type="ECO:0008006" key="3">
    <source>
        <dbReference type="Google" id="ProtNLM"/>
    </source>
</evidence>
<dbReference type="PROSITE" id="PS51257">
    <property type="entry name" value="PROKAR_LIPOPROTEIN"/>
    <property type="match status" value="1"/>
</dbReference>
<organism evidence="1 2">
    <name type="scientific">Nesterenkonia halotolerans</name>
    <dbReference type="NCBI Taxonomy" id="225325"/>
    <lineage>
        <taxon>Bacteria</taxon>
        <taxon>Bacillati</taxon>
        <taxon>Actinomycetota</taxon>
        <taxon>Actinomycetes</taxon>
        <taxon>Micrococcales</taxon>
        <taxon>Micrococcaceae</taxon>
        <taxon>Nesterenkonia</taxon>
    </lineage>
</organism>
<protein>
    <recommendedName>
        <fullName evidence="3">DNA-binding protein</fullName>
    </recommendedName>
</protein>
<sequence length="86" mass="9169">MSANTRLASPIAAQSTCGCAASTPLKDRAALNTRLAAIYIGKAEGTLKNNRSLGITDPPFVQDGRSITYRVSDLDDYLERHMVGGN</sequence>
<proteinExistence type="predicted"/>
<evidence type="ECO:0000313" key="2">
    <source>
        <dbReference type="Proteomes" id="UP000636579"/>
    </source>
</evidence>
<keyword evidence="2" id="KW-1185">Reference proteome</keyword>
<dbReference type="Proteomes" id="UP000636579">
    <property type="component" value="Unassembled WGS sequence"/>
</dbReference>
<evidence type="ECO:0000313" key="1">
    <source>
        <dbReference type="EMBL" id="MBE1514277.1"/>
    </source>
</evidence>
<dbReference type="EMBL" id="JADBEE010000001">
    <property type="protein sequence ID" value="MBE1514277.1"/>
    <property type="molecule type" value="Genomic_DNA"/>
</dbReference>
<comment type="caution">
    <text evidence="1">The sequence shown here is derived from an EMBL/GenBank/DDBJ whole genome shotgun (WGS) entry which is preliminary data.</text>
</comment>
<gene>
    <name evidence="1" type="ORF">H4W26_001032</name>
</gene>
<dbReference type="RefSeq" id="WP_192591046.1">
    <property type="nucleotide sequence ID" value="NZ_JADBEE010000001.1"/>
</dbReference>
<accession>A0ABR9J5L0</accession>
<reference evidence="1 2" key="1">
    <citation type="submission" date="2020-10" db="EMBL/GenBank/DDBJ databases">
        <title>Sequencing the genomes of 1000 actinobacteria strains.</title>
        <authorList>
            <person name="Klenk H.-P."/>
        </authorList>
    </citation>
    <scope>NUCLEOTIDE SEQUENCE [LARGE SCALE GENOMIC DNA]</scope>
    <source>
        <strain evidence="1 2">DSM 15474</strain>
    </source>
</reference>